<keyword evidence="5" id="KW-0460">Magnesium</keyword>
<accession>A0A919K2E7</accession>
<comment type="caution">
    <text evidence="6">The sequence shown here is derived from an EMBL/GenBank/DDBJ whole genome shotgun (WGS) entry which is preliminary data.</text>
</comment>
<proteinExistence type="inferred from homology"/>
<dbReference type="GO" id="GO:0030272">
    <property type="term" value="F:5-formyltetrahydrofolate cyclo-ligase activity"/>
    <property type="evidence" value="ECO:0007669"/>
    <property type="project" value="UniProtKB-EC"/>
</dbReference>
<name>A0A919K2E7_9ACTN</name>
<dbReference type="GO" id="GO:0035999">
    <property type="term" value="P:tetrahydrofolate interconversion"/>
    <property type="evidence" value="ECO:0007669"/>
    <property type="project" value="TreeGrafter"/>
</dbReference>
<protein>
    <recommendedName>
        <fullName evidence="5">5-formyltetrahydrofolate cyclo-ligase</fullName>
        <ecNumber evidence="5">6.3.3.2</ecNumber>
    </recommendedName>
</protein>
<dbReference type="Gene3D" id="3.40.50.10420">
    <property type="entry name" value="NagB/RpiA/CoA transferase-like"/>
    <property type="match status" value="1"/>
</dbReference>
<evidence type="ECO:0000313" key="7">
    <source>
        <dbReference type="Proteomes" id="UP000636960"/>
    </source>
</evidence>
<dbReference type="EC" id="6.3.3.2" evidence="5"/>
<dbReference type="InterPro" id="IPR024185">
    <property type="entry name" value="FTHF_cligase-like_sf"/>
</dbReference>
<evidence type="ECO:0000256" key="5">
    <source>
        <dbReference type="RuleBase" id="RU361279"/>
    </source>
</evidence>
<gene>
    <name evidence="6" type="ORF">Ari01nite_52300</name>
</gene>
<comment type="similarity">
    <text evidence="1 5">Belongs to the 5-formyltetrahydrofolate cyclo-ligase family.</text>
</comment>
<dbReference type="NCBIfam" id="TIGR02727">
    <property type="entry name" value="MTHFS_bact"/>
    <property type="match status" value="1"/>
</dbReference>
<evidence type="ECO:0000256" key="2">
    <source>
        <dbReference type="ARBA" id="ARBA00022741"/>
    </source>
</evidence>
<dbReference type="InterPro" id="IPR002698">
    <property type="entry name" value="FTHF_cligase"/>
</dbReference>
<sequence length="144" mass="15069">MPVGTEPGGANLPDVLAVHARVLLPVLRDDDDLDWAGYDGELSPGPRGLLEPPGPRLGADAIRSADLVLVPALAVDRRGRRMGRGGGSYDRVLARLDGAAPTVALLHDGELLDEVPAEPHDRPVDAVILPGGTVTLNPAAEWTK</sequence>
<dbReference type="SUPFAM" id="SSF100950">
    <property type="entry name" value="NagB/RpiA/CoA transferase-like"/>
    <property type="match status" value="1"/>
</dbReference>
<dbReference type="GO" id="GO:0005524">
    <property type="term" value="F:ATP binding"/>
    <property type="evidence" value="ECO:0007669"/>
    <property type="project" value="UniProtKB-KW"/>
</dbReference>
<dbReference type="InterPro" id="IPR037171">
    <property type="entry name" value="NagB/RpiA_transferase-like"/>
</dbReference>
<evidence type="ECO:0000256" key="3">
    <source>
        <dbReference type="ARBA" id="ARBA00022840"/>
    </source>
</evidence>
<dbReference type="PANTHER" id="PTHR23407:SF1">
    <property type="entry name" value="5-FORMYLTETRAHYDROFOLATE CYCLO-LIGASE"/>
    <property type="match status" value="1"/>
</dbReference>
<dbReference type="PIRSF" id="PIRSF006806">
    <property type="entry name" value="FTHF_cligase"/>
    <property type="match status" value="1"/>
</dbReference>
<dbReference type="AlphaFoldDB" id="A0A919K2E7"/>
<evidence type="ECO:0000256" key="1">
    <source>
        <dbReference type="ARBA" id="ARBA00010638"/>
    </source>
</evidence>
<comment type="cofactor">
    <cofactor evidence="5">
        <name>Mg(2+)</name>
        <dbReference type="ChEBI" id="CHEBI:18420"/>
    </cofactor>
</comment>
<evidence type="ECO:0000256" key="4">
    <source>
        <dbReference type="PIRSR" id="PIRSR006806-1"/>
    </source>
</evidence>
<dbReference type="GO" id="GO:0046872">
    <property type="term" value="F:metal ion binding"/>
    <property type="evidence" value="ECO:0007669"/>
    <property type="project" value="UniProtKB-KW"/>
</dbReference>
<keyword evidence="7" id="KW-1185">Reference proteome</keyword>
<dbReference type="EMBL" id="BOMV01000058">
    <property type="protein sequence ID" value="GIE97765.1"/>
    <property type="molecule type" value="Genomic_DNA"/>
</dbReference>
<dbReference type="GO" id="GO:0009396">
    <property type="term" value="P:folic acid-containing compound biosynthetic process"/>
    <property type="evidence" value="ECO:0007669"/>
    <property type="project" value="TreeGrafter"/>
</dbReference>
<keyword evidence="2 4" id="KW-0547">Nucleotide-binding</keyword>
<organism evidence="6 7">
    <name type="scientific">Paractinoplanes rishiriensis</name>
    <dbReference type="NCBI Taxonomy" id="1050105"/>
    <lineage>
        <taxon>Bacteria</taxon>
        <taxon>Bacillati</taxon>
        <taxon>Actinomycetota</taxon>
        <taxon>Actinomycetes</taxon>
        <taxon>Micromonosporales</taxon>
        <taxon>Micromonosporaceae</taxon>
        <taxon>Paractinoplanes</taxon>
    </lineage>
</organism>
<reference evidence="6" key="1">
    <citation type="submission" date="2021-01" db="EMBL/GenBank/DDBJ databases">
        <title>Whole genome shotgun sequence of Actinoplanes rishiriensis NBRC 108556.</title>
        <authorList>
            <person name="Komaki H."/>
            <person name="Tamura T."/>
        </authorList>
    </citation>
    <scope>NUCLEOTIDE SEQUENCE</scope>
    <source>
        <strain evidence="6">NBRC 108556</strain>
    </source>
</reference>
<evidence type="ECO:0000313" key="6">
    <source>
        <dbReference type="EMBL" id="GIE97765.1"/>
    </source>
</evidence>
<dbReference type="Proteomes" id="UP000636960">
    <property type="component" value="Unassembled WGS sequence"/>
</dbReference>
<dbReference type="PANTHER" id="PTHR23407">
    <property type="entry name" value="ATPASE INHIBITOR/5-FORMYLTETRAHYDROFOLATE CYCLO-LIGASE"/>
    <property type="match status" value="1"/>
</dbReference>
<keyword evidence="3 4" id="KW-0067">ATP-binding</keyword>
<feature type="binding site" evidence="4">
    <location>
        <begin position="81"/>
        <end position="89"/>
    </location>
    <ligand>
        <name>ATP</name>
        <dbReference type="ChEBI" id="CHEBI:30616"/>
    </ligand>
</feature>
<comment type="catalytic activity">
    <reaction evidence="5">
        <text>(6S)-5-formyl-5,6,7,8-tetrahydrofolate + ATP = (6R)-5,10-methenyltetrahydrofolate + ADP + phosphate</text>
        <dbReference type="Rhea" id="RHEA:10488"/>
        <dbReference type="ChEBI" id="CHEBI:30616"/>
        <dbReference type="ChEBI" id="CHEBI:43474"/>
        <dbReference type="ChEBI" id="CHEBI:57455"/>
        <dbReference type="ChEBI" id="CHEBI:57457"/>
        <dbReference type="ChEBI" id="CHEBI:456216"/>
        <dbReference type="EC" id="6.3.3.2"/>
    </reaction>
</comment>
<dbReference type="Pfam" id="PF01812">
    <property type="entry name" value="5-FTHF_cyc-lig"/>
    <property type="match status" value="1"/>
</dbReference>
<keyword evidence="5" id="KW-0479">Metal-binding</keyword>